<feature type="transmembrane region" description="Helical" evidence="2">
    <location>
        <begin position="86"/>
        <end position="104"/>
    </location>
</feature>
<feature type="compositionally biased region" description="Polar residues" evidence="1">
    <location>
        <begin position="657"/>
        <end position="675"/>
    </location>
</feature>
<keyword evidence="2" id="KW-0472">Membrane</keyword>
<dbReference type="AlphaFoldDB" id="A0AAP0KMA8"/>
<keyword evidence="2" id="KW-0812">Transmembrane</keyword>
<feature type="transmembrane region" description="Helical" evidence="2">
    <location>
        <begin position="145"/>
        <end position="167"/>
    </location>
</feature>
<name>A0AAP0KMA8_9MAGN</name>
<dbReference type="EMBL" id="JBBNAE010000001">
    <property type="protein sequence ID" value="KAK9155071.1"/>
    <property type="molecule type" value="Genomic_DNA"/>
</dbReference>
<dbReference type="PANTHER" id="PTHR35307:SF6">
    <property type="entry name" value="TRANSMEMBRANE PROTEIN"/>
    <property type="match status" value="1"/>
</dbReference>
<keyword evidence="4" id="KW-1185">Reference proteome</keyword>
<evidence type="ECO:0000313" key="4">
    <source>
        <dbReference type="Proteomes" id="UP001417504"/>
    </source>
</evidence>
<feature type="transmembrane region" description="Helical" evidence="2">
    <location>
        <begin position="19"/>
        <end position="40"/>
    </location>
</feature>
<comment type="caution">
    <text evidence="3">The sequence shown here is derived from an EMBL/GenBank/DDBJ whole genome shotgun (WGS) entry which is preliminary data.</text>
</comment>
<feature type="transmembrane region" description="Helical" evidence="2">
    <location>
        <begin position="116"/>
        <end position="139"/>
    </location>
</feature>
<feature type="region of interest" description="Disordered" evidence="1">
    <location>
        <begin position="653"/>
        <end position="675"/>
    </location>
</feature>
<feature type="transmembrane region" description="Helical" evidence="2">
    <location>
        <begin position="202"/>
        <end position="225"/>
    </location>
</feature>
<evidence type="ECO:0000256" key="1">
    <source>
        <dbReference type="SAM" id="MobiDB-lite"/>
    </source>
</evidence>
<keyword evidence="2" id="KW-1133">Transmembrane helix</keyword>
<feature type="transmembrane region" description="Helical" evidence="2">
    <location>
        <begin position="47"/>
        <end position="66"/>
    </location>
</feature>
<feature type="transmembrane region" description="Helical" evidence="2">
    <location>
        <begin position="323"/>
        <end position="348"/>
    </location>
</feature>
<dbReference type="PANTHER" id="PTHR35307">
    <property type="entry name" value="PROTEIN, PUTATIVE-RELATED"/>
    <property type="match status" value="1"/>
</dbReference>
<accession>A0AAP0KMA8</accession>
<protein>
    <submittedName>
        <fullName evidence="3">Uncharacterized protein</fullName>
    </submittedName>
</protein>
<feature type="compositionally biased region" description="Low complexity" evidence="1">
    <location>
        <begin position="524"/>
        <end position="534"/>
    </location>
</feature>
<proteinExistence type="predicted"/>
<feature type="region of interest" description="Disordered" evidence="1">
    <location>
        <begin position="515"/>
        <end position="534"/>
    </location>
</feature>
<sequence>MARHSCSNTDTYSSPVPIIGLYIAGASLVCLLLILCDMLFGLRRRYIPCRLFSLNSVTLTLLGVASKLPVDLTTDMPSARDQLSKLTSTTMICICMGFMMPSLAISRGSESITNMVALSILVVTMIVNMCIQMATGVIFSFIVEHIIILCFSFLVLLVLWFSALETIRVKTTLKMKNRGIFTKGEESSLIHRVKRWYLHNVVIPYGLSATMICLLCSLVFLQAAFRSLFVLNKVSFCEGVSDYGWSMWMIVITQILTIVIGSIAIAIRWLTTATRLTNIGAGGNFMDLDYDDYTIQFLLMKRRSMKASVITLSRLSIKYGLSLIMIFVLVTITVVPLYVSLLMSFFVLKSKQRLGIKFLGRTSERSDTLDSWKAELGDVRFDYNKTWPDWIMKECVKDIEKWMKSKTDGFPSYAVRMLSKHPLPRQSNFLIKYQTIGQHHWKEYKLACLSMVLLVKFVLAAAPSSLTEPLRRTVDETFEIIYYIDRNINVGDIHDQRRRDVAKLLHEGGDLQTTNKKGTSMLHTNTSSVSNETSNIERSASEEIAFEELITIELKVIRDFINEGQHTSMEGLCDYIEQLFSEMLRFFLAQLPVSILKDVNEGPIEDSEERARFVAKFLCCLDPSLEDKVQWTFPEGTNITSFFDISHHQHHHDANVQHDTSTQEGGSSATAYQNAPTGTHDLEEICSI</sequence>
<dbReference type="Proteomes" id="UP001417504">
    <property type="component" value="Unassembled WGS sequence"/>
</dbReference>
<reference evidence="3 4" key="1">
    <citation type="submission" date="2024-01" db="EMBL/GenBank/DDBJ databases">
        <title>Genome assemblies of Stephania.</title>
        <authorList>
            <person name="Yang L."/>
        </authorList>
    </citation>
    <scope>NUCLEOTIDE SEQUENCE [LARGE SCALE GENOMIC DNA]</scope>
    <source>
        <strain evidence="3">QJT</strain>
        <tissue evidence="3">Leaf</tissue>
    </source>
</reference>
<feature type="transmembrane region" description="Helical" evidence="2">
    <location>
        <begin position="245"/>
        <end position="267"/>
    </location>
</feature>
<evidence type="ECO:0000256" key="2">
    <source>
        <dbReference type="SAM" id="Phobius"/>
    </source>
</evidence>
<organism evidence="3 4">
    <name type="scientific">Stephania japonica</name>
    <dbReference type="NCBI Taxonomy" id="461633"/>
    <lineage>
        <taxon>Eukaryota</taxon>
        <taxon>Viridiplantae</taxon>
        <taxon>Streptophyta</taxon>
        <taxon>Embryophyta</taxon>
        <taxon>Tracheophyta</taxon>
        <taxon>Spermatophyta</taxon>
        <taxon>Magnoliopsida</taxon>
        <taxon>Ranunculales</taxon>
        <taxon>Menispermaceae</taxon>
        <taxon>Menispermoideae</taxon>
        <taxon>Cissampelideae</taxon>
        <taxon>Stephania</taxon>
    </lineage>
</organism>
<evidence type="ECO:0000313" key="3">
    <source>
        <dbReference type="EMBL" id="KAK9155071.1"/>
    </source>
</evidence>
<gene>
    <name evidence="3" type="ORF">Sjap_002551</name>
</gene>